<keyword evidence="1" id="KW-0378">Hydrolase</keyword>
<feature type="signal peptide" evidence="2">
    <location>
        <begin position="1"/>
        <end position="32"/>
    </location>
</feature>
<dbReference type="AlphaFoldDB" id="A0A7W7YF24"/>
<evidence type="ECO:0000256" key="2">
    <source>
        <dbReference type="SAM" id="SignalP"/>
    </source>
</evidence>
<proteinExistence type="predicted"/>
<sequence>MKPPPDGPFPMLKHLCSLLVVALLASPHSLSAADSIIVEKGKPHAEIVISDKPARMTKLAAKELQQYVAKMSGATLPVVTERTPGKSAIFVGMSRHTEALGLATQTLQHGAFRMASGEGWLALLGADKDYVPIEPWGRKRDKNETARVNAEWDKITGDTFWNTASELYQRYHPELDIWEMDDAGTFNAVNEFLRGLGCRWFAPGEIGEVVPKVATIPLPQVNRTVTPDFGFRRFSYYTQHTGIGDRALWDLRLGLNFGAEIAGFPQICHGLKFVIMREEMKKAHPEMYLLQEGKRSTRSEGVPNLLSPLLFEKQVKHVRAMFDHFHEPMHNIDLVDGYSGLTSDDPAWMAQLTPERGWRGTMSDHVWGYLNRVALEVNRSHPDRLVSALAYGAYTQPPQKIEKLSPNLALIDVRHRQEFWDEAKWKERRQWRAEWLKKLPSGKYISWDFCTNARPEQVGRPVVYTQQISRDLRELKGVSLGELVEIYAHPTDKEKSFGYNDLAIEHLNLYLTARLYWDVNQDVNALLADYFTSYYGSAAEAMRAFITHAEANWMHMNTDAAKIGESLDLLAKAKAAADPASLPGRRIRQIADLMKPLEALRMQLSRKRETDLSYRVLETSNTGAKPLGSKPLDGNVDKAWWGEVRIAPLIKLRPEDTQPKCSSSFQIQRDGSTLHIGIVCLEPDMKRLQISTTQNDDPKLLDGDHVSLLIETSSRSYYEISINPAGAVYDLDRATGGRGLGWSSGAQVAVHRGSDRWSIEMRLPIVGDEAFVLDPTKGIDGSRPTELFPWHFNLGRNRVRHGKAERTAYSPTGKTDLHVPEKFAKLWGR</sequence>
<organism evidence="3 4">
    <name type="scientific">Prosthecobacter vanneervenii</name>
    <dbReference type="NCBI Taxonomy" id="48466"/>
    <lineage>
        <taxon>Bacteria</taxon>
        <taxon>Pseudomonadati</taxon>
        <taxon>Verrucomicrobiota</taxon>
        <taxon>Verrucomicrobiia</taxon>
        <taxon>Verrucomicrobiales</taxon>
        <taxon>Verrucomicrobiaceae</taxon>
        <taxon>Prosthecobacter</taxon>
    </lineage>
</organism>
<dbReference type="RefSeq" id="WP_221306252.1">
    <property type="nucleotide sequence ID" value="NZ_JACHIG010000012.1"/>
</dbReference>
<comment type="caution">
    <text evidence="3">The sequence shown here is derived from an EMBL/GenBank/DDBJ whole genome shotgun (WGS) entry which is preliminary data.</text>
</comment>
<accession>A0A7W7YF24</accession>
<dbReference type="InterPro" id="IPR029018">
    <property type="entry name" value="Hex-like_dom2"/>
</dbReference>
<evidence type="ECO:0000256" key="1">
    <source>
        <dbReference type="ARBA" id="ARBA00022801"/>
    </source>
</evidence>
<keyword evidence="2" id="KW-0732">Signal</keyword>
<dbReference type="Proteomes" id="UP000590740">
    <property type="component" value="Unassembled WGS sequence"/>
</dbReference>
<evidence type="ECO:0008006" key="5">
    <source>
        <dbReference type="Google" id="ProtNLM"/>
    </source>
</evidence>
<dbReference type="Pfam" id="PF16126">
    <property type="entry name" value="DUF4838"/>
    <property type="match status" value="1"/>
</dbReference>
<evidence type="ECO:0000313" key="3">
    <source>
        <dbReference type="EMBL" id="MBB5034934.1"/>
    </source>
</evidence>
<dbReference type="InterPro" id="IPR032287">
    <property type="entry name" value="DUF4838"/>
</dbReference>
<dbReference type="EMBL" id="JACHIG010000012">
    <property type="protein sequence ID" value="MBB5034934.1"/>
    <property type="molecule type" value="Genomic_DNA"/>
</dbReference>
<dbReference type="SUPFAM" id="SSF49344">
    <property type="entry name" value="CBD9-like"/>
    <property type="match status" value="1"/>
</dbReference>
<dbReference type="GO" id="GO:0016787">
    <property type="term" value="F:hydrolase activity"/>
    <property type="evidence" value="ECO:0007669"/>
    <property type="project" value="UniProtKB-KW"/>
</dbReference>
<reference evidence="3 4" key="1">
    <citation type="submission" date="2020-08" db="EMBL/GenBank/DDBJ databases">
        <title>Genomic Encyclopedia of Type Strains, Phase IV (KMG-IV): sequencing the most valuable type-strain genomes for metagenomic binning, comparative biology and taxonomic classification.</title>
        <authorList>
            <person name="Goeker M."/>
        </authorList>
    </citation>
    <scope>NUCLEOTIDE SEQUENCE [LARGE SCALE GENOMIC DNA]</scope>
    <source>
        <strain evidence="3 4">DSM 12252</strain>
    </source>
</reference>
<dbReference type="PANTHER" id="PTHR47406:SF2">
    <property type="entry name" value="ALPHA GLUCURONIDASE N-TERMINAL DOMAIN-CONTAINING PROTEIN"/>
    <property type="match status" value="1"/>
</dbReference>
<dbReference type="Gene3D" id="3.30.379.10">
    <property type="entry name" value="Chitobiase/beta-hexosaminidase domain 2-like"/>
    <property type="match status" value="1"/>
</dbReference>
<evidence type="ECO:0000313" key="4">
    <source>
        <dbReference type="Proteomes" id="UP000590740"/>
    </source>
</evidence>
<gene>
    <name evidence="3" type="ORF">HNQ65_004542</name>
</gene>
<feature type="chain" id="PRO_5031032705" description="Carbohydrate-binding domain-containing protein" evidence="2">
    <location>
        <begin position="33"/>
        <end position="829"/>
    </location>
</feature>
<dbReference type="Gene3D" id="2.60.40.1190">
    <property type="match status" value="1"/>
</dbReference>
<protein>
    <recommendedName>
        <fullName evidence="5">Carbohydrate-binding domain-containing protein</fullName>
    </recommendedName>
</protein>
<keyword evidence="4" id="KW-1185">Reference proteome</keyword>
<dbReference type="GO" id="GO:0005975">
    <property type="term" value="P:carbohydrate metabolic process"/>
    <property type="evidence" value="ECO:0007669"/>
    <property type="project" value="UniProtKB-ARBA"/>
</dbReference>
<dbReference type="PANTHER" id="PTHR47406">
    <property type="entry name" value="COAGULATION FACTOR 5/8 TYPE, C-TERMINAL"/>
    <property type="match status" value="1"/>
</dbReference>
<name>A0A7W7YF24_9BACT</name>